<reference evidence="2" key="1">
    <citation type="submission" date="2023-05" db="EMBL/GenBank/DDBJ databases">
        <authorList>
            <person name="Stuckert A."/>
        </authorList>
    </citation>
    <scope>NUCLEOTIDE SEQUENCE</scope>
</reference>
<accession>A0ABN9E397</accession>
<keyword evidence="3" id="KW-1185">Reference proteome</keyword>
<feature type="non-terminal residue" evidence="2">
    <location>
        <position position="48"/>
    </location>
</feature>
<feature type="signal peptide" evidence="1">
    <location>
        <begin position="1"/>
        <end position="25"/>
    </location>
</feature>
<gene>
    <name evidence="2" type="ORF">SPARVUS_LOCUS8948133</name>
</gene>
<name>A0ABN9E397_9NEOB</name>
<dbReference type="Proteomes" id="UP001162483">
    <property type="component" value="Unassembled WGS sequence"/>
</dbReference>
<protein>
    <submittedName>
        <fullName evidence="2">Uncharacterized protein</fullName>
    </submittedName>
</protein>
<sequence length="48" mass="5293">MLTPSCLVPLVKCQCFFSALTTVLASLRMSMTPSQFPPVSKCPPQSRY</sequence>
<dbReference type="EMBL" id="CATNWA010015013">
    <property type="protein sequence ID" value="CAI9578565.1"/>
    <property type="molecule type" value="Genomic_DNA"/>
</dbReference>
<comment type="caution">
    <text evidence="2">The sequence shown here is derived from an EMBL/GenBank/DDBJ whole genome shotgun (WGS) entry which is preliminary data.</text>
</comment>
<evidence type="ECO:0000313" key="2">
    <source>
        <dbReference type="EMBL" id="CAI9578565.1"/>
    </source>
</evidence>
<proteinExistence type="predicted"/>
<evidence type="ECO:0000256" key="1">
    <source>
        <dbReference type="SAM" id="SignalP"/>
    </source>
</evidence>
<keyword evidence="1" id="KW-0732">Signal</keyword>
<evidence type="ECO:0000313" key="3">
    <source>
        <dbReference type="Proteomes" id="UP001162483"/>
    </source>
</evidence>
<organism evidence="2 3">
    <name type="scientific">Staurois parvus</name>
    <dbReference type="NCBI Taxonomy" id="386267"/>
    <lineage>
        <taxon>Eukaryota</taxon>
        <taxon>Metazoa</taxon>
        <taxon>Chordata</taxon>
        <taxon>Craniata</taxon>
        <taxon>Vertebrata</taxon>
        <taxon>Euteleostomi</taxon>
        <taxon>Amphibia</taxon>
        <taxon>Batrachia</taxon>
        <taxon>Anura</taxon>
        <taxon>Neobatrachia</taxon>
        <taxon>Ranoidea</taxon>
        <taxon>Ranidae</taxon>
        <taxon>Staurois</taxon>
    </lineage>
</organism>
<feature type="chain" id="PRO_5045239238" evidence="1">
    <location>
        <begin position="26"/>
        <end position="48"/>
    </location>
</feature>